<feature type="compositionally biased region" description="Acidic residues" evidence="5">
    <location>
        <begin position="197"/>
        <end position="212"/>
    </location>
</feature>
<feature type="non-terminal residue" evidence="6">
    <location>
        <position position="1"/>
    </location>
</feature>
<dbReference type="PANTHER" id="PTHR13026">
    <property type="entry name" value="NNP-1 PROTEIN NOVEL NUCLEAR PROTEIN 1 NOP52"/>
    <property type="match status" value="1"/>
</dbReference>
<evidence type="ECO:0000313" key="6">
    <source>
        <dbReference type="EMBL" id="TVY13167.1"/>
    </source>
</evidence>
<comment type="subcellular location">
    <subcellularLocation>
        <location evidence="1">Nucleus</location>
    </subcellularLocation>
</comment>
<dbReference type="PANTHER" id="PTHR13026:SF0">
    <property type="entry name" value="RIBOSOMAL RNA PROCESSING 1B"/>
    <property type="match status" value="1"/>
</dbReference>
<dbReference type="GO" id="GO:0005634">
    <property type="term" value="C:nucleus"/>
    <property type="evidence" value="ECO:0007669"/>
    <property type="project" value="UniProtKB-SubCell"/>
</dbReference>
<comment type="similarity">
    <text evidence="2">Belongs to the RRP1 family.</text>
</comment>
<dbReference type="GO" id="GO:0030688">
    <property type="term" value="C:preribosome, small subunit precursor"/>
    <property type="evidence" value="ECO:0007669"/>
    <property type="project" value="InterPro"/>
</dbReference>
<evidence type="ECO:0000256" key="3">
    <source>
        <dbReference type="ARBA" id="ARBA00022552"/>
    </source>
</evidence>
<sequence length="212" mass="23264">LRTYLSSRTRALTPLDLLKLHKALFYAMWLSDRPLPQQALAASLSSLLPILPPSLLAPFLRAFWLTVSREWGSIDVLRMEKFLLLTRRYIGATLAVLRDGAWEEGKVLEMCAVWEEVAFNVQDVRVANGVRFHCVDVFVDELERVGALEEGSGAPVGVLLGPLRRLAEGSPVKAVRGKAREALGDERLPGNGKEGADGEDGGEGDEWGGIED</sequence>
<evidence type="ECO:0000256" key="4">
    <source>
        <dbReference type="ARBA" id="ARBA00023242"/>
    </source>
</evidence>
<dbReference type="Pfam" id="PF05997">
    <property type="entry name" value="Nop52"/>
    <property type="match status" value="1"/>
</dbReference>
<feature type="region of interest" description="Disordered" evidence="5">
    <location>
        <begin position="171"/>
        <end position="212"/>
    </location>
</feature>
<evidence type="ECO:0000256" key="2">
    <source>
        <dbReference type="ARBA" id="ARBA00006374"/>
    </source>
</evidence>
<keyword evidence="7" id="KW-1185">Reference proteome</keyword>
<gene>
    <name evidence="6" type="primary">SPBC9B6.07</name>
    <name evidence="6" type="ORF">LARI1_G007328</name>
</gene>
<accession>A0A8T9B0P3</accession>
<evidence type="ECO:0000313" key="7">
    <source>
        <dbReference type="Proteomes" id="UP000469559"/>
    </source>
</evidence>
<name>A0A8T9B0P3_9HELO</name>
<organism evidence="6 7">
    <name type="scientific">Lachnellula arida</name>
    <dbReference type="NCBI Taxonomy" id="1316785"/>
    <lineage>
        <taxon>Eukaryota</taxon>
        <taxon>Fungi</taxon>
        <taxon>Dikarya</taxon>
        <taxon>Ascomycota</taxon>
        <taxon>Pezizomycotina</taxon>
        <taxon>Leotiomycetes</taxon>
        <taxon>Helotiales</taxon>
        <taxon>Lachnaceae</taxon>
        <taxon>Lachnellula</taxon>
    </lineage>
</organism>
<dbReference type="EMBL" id="QGMF01001082">
    <property type="protein sequence ID" value="TVY13167.1"/>
    <property type="molecule type" value="Genomic_DNA"/>
</dbReference>
<dbReference type="GO" id="GO:0006364">
    <property type="term" value="P:rRNA processing"/>
    <property type="evidence" value="ECO:0007669"/>
    <property type="project" value="UniProtKB-KW"/>
</dbReference>
<evidence type="ECO:0000256" key="5">
    <source>
        <dbReference type="SAM" id="MobiDB-lite"/>
    </source>
</evidence>
<feature type="compositionally biased region" description="Basic and acidic residues" evidence="5">
    <location>
        <begin position="178"/>
        <end position="188"/>
    </location>
</feature>
<evidence type="ECO:0000256" key="1">
    <source>
        <dbReference type="ARBA" id="ARBA00004123"/>
    </source>
</evidence>
<keyword evidence="4" id="KW-0539">Nucleus</keyword>
<dbReference type="InterPro" id="IPR010301">
    <property type="entry name" value="RRP1"/>
</dbReference>
<proteinExistence type="inferred from homology"/>
<dbReference type="Proteomes" id="UP000469559">
    <property type="component" value="Unassembled WGS sequence"/>
</dbReference>
<dbReference type="OrthoDB" id="2019504at2759"/>
<protein>
    <submittedName>
        <fullName evidence="6">Ribosomal RNA-processing protein 1-like</fullName>
    </submittedName>
</protein>
<comment type="caution">
    <text evidence="6">The sequence shown here is derived from an EMBL/GenBank/DDBJ whole genome shotgun (WGS) entry which is preliminary data.</text>
</comment>
<keyword evidence="3" id="KW-0698">rRNA processing</keyword>
<dbReference type="AlphaFoldDB" id="A0A8T9B0P3"/>
<reference evidence="6 7" key="1">
    <citation type="submission" date="2018-05" db="EMBL/GenBank/DDBJ databases">
        <title>Whole genome sequencing for identification of molecular markers to develop diagnostic detection tools for the regulated plant pathogen Lachnellula willkommii.</title>
        <authorList>
            <person name="Giroux E."/>
            <person name="Bilodeau G."/>
        </authorList>
    </citation>
    <scope>NUCLEOTIDE SEQUENCE [LARGE SCALE GENOMIC DNA]</scope>
    <source>
        <strain evidence="6 7">CBS 203.66</strain>
    </source>
</reference>